<dbReference type="SUPFAM" id="SSF50044">
    <property type="entry name" value="SH3-domain"/>
    <property type="match status" value="1"/>
</dbReference>
<sequence>MTLGWHFSNRKEKDHKGKSPPKTSTSSVSHPHEEAEQTQGPDANIISSDKAELISYRAAAERSKPAMDCQNWLNGPESKPAWAHCGAEWKPPPSFRKTYIPRHYGMDPVEPPPIRSPRDQTKGTKTLQDIATHEAAPFEEPSLIPPHTKNFNECPDPHTNSEETDCQAFGNSPSEFTNLELVSTEFTMESSDRRYTMRPKSAKKVLWLNIENIPEIEQLETLDFKNNDIVRWLDYDSKYLESSPDCLPVDELLECETWSGKSVVVPSEYAHLISSKLELARELQRRPRAEVVEDFDGTSNEELSVRVGEVIYLLFACNSAEFMALNKCFLRGRVPRRVLNILVAP</sequence>
<feature type="compositionally biased region" description="Polar residues" evidence="1">
    <location>
        <begin position="37"/>
        <end position="47"/>
    </location>
</feature>
<organism evidence="2 3">
    <name type="scientific">Taenia crassiceps</name>
    <dbReference type="NCBI Taxonomy" id="6207"/>
    <lineage>
        <taxon>Eukaryota</taxon>
        <taxon>Metazoa</taxon>
        <taxon>Spiralia</taxon>
        <taxon>Lophotrochozoa</taxon>
        <taxon>Platyhelminthes</taxon>
        <taxon>Cestoda</taxon>
        <taxon>Eucestoda</taxon>
        <taxon>Cyclophyllidea</taxon>
        <taxon>Taeniidae</taxon>
        <taxon>Taenia</taxon>
    </lineage>
</organism>
<name>A0ABR4Q292_9CEST</name>
<proteinExistence type="predicted"/>
<dbReference type="InterPro" id="IPR036028">
    <property type="entry name" value="SH3-like_dom_sf"/>
</dbReference>
<accession>A0ABR4Q292</accession>
<feature type="compositionally biased region" description="Low complexity" evidence="1">
    <location>
        <begin position="20"/>
        <end position="29"/>
    </location>
</feature>
<gene>
    <name evidence="2" type="ORF">TcWFU_004280</name>
</gene>
<evidence type="ECO:0000256" key="1">
    <source>
        <dbReference type="SAM" id="MobiDB-lite"/>
    </source>
</evidence>
<dbReference type="Proteomes" id="UP001651158">
    <property type="component" value="Unassembled WGS sequence"/>
</dbReference>
<keyword evidence="3" id="KW-1185">Reference proteome</keyword>
<reference evidence="2 3" key="1">
    <citation type="journal article" date="2022" name="Front. Cell. Infect. Microbiol.">
        <title>The Genomes of Two Strains of Taenia crassiceps the Animal Model for the Study of Human Cysticercosis.</title>
        <authorList>
            <person name="Bobes R.J."/>
            <person name="Estrada K."/>
            <person name="Rios-Valencia D.G."/>
            <person name="Calderon-Gallegos A."/>
            <person name="de la Torre P."/>
            <person name="Carrero J.C."/>
            <person name="Sanchez-Flores A."/>
            <person name="Laclette J.P."/>
        </authorList>
    </citation>
    <scope>NUCLEOTIDE SEQUENCE [LARGE SCALE GENOMIC DNA]</scope>
    <source>
        <strain evidence="2">WFUcys</strain>
    </source>
</reference>
<feature type="region of interest" description="Disordered" evidence="1">
    <location>
        <begin position="1"/>
        <end position="49"/>
    </location>
</feature>
<evidence type="ECO:0000313" key="2">
    <source>
        <dbReference type="EMBL" id="KAL5103691.1"/>
    </source>
</evidence>
<dbReference type="EMBL" id="JAKROA010000016">
    <property type="protein sequence ID" value="KAL5103691.1"/>
    <property type="molecule type" value="Genomic_DNA"/>
</dbReference>
<comment type="caution">
    <text evidence="2">The sequence shown here is derived from an EMBL/GenBank/DDBJ whole genome shotgun (WGS) entry which is preliminary data.</text>
</comment>
<evidence type="ECO:0000313" key="3">
    <source>
        <dbReference type="Proteomes" id="UP001651158"/>
    </source>
</evidence>
<evidence type="ECO:0008006" key="4">
    <source>
        <dbReference type="Google" id="ProtNLM"/>
    </source>
</evidence>
<protein>
    <recommendedName>
        <fullName evidence="4">SH3 domain-containing protein</fullName>
    </recommendedName>
</protein>